<dbReference type="HOGENOM" id="CLU_2411704_0_0_14"/>
<dbReference type="AlphaFoldDB" id="W0GQQ7"/>
<dbReference type="KEGG" id="smir:SMM_1059"/>
<keyword evidence="2" id="KW-1185">Reference proteome</keyword>
<evidence type="ECO:0000313" key="2">
    <source>
        <dbReference type="Proteomes" id="UP000019260"/>
    </source>
</evidence>
<dbReference type="RefSeq" id="WP_025317794.1">
    <property type="nucleotide sequence ID" value="NZ_CP002082.1"/>
</dbReference>
<accession>W0GQQ7</accession>
<dbReference type="EMBL" id="CP006720">
    <property type="protein sequence ID" value="AHI58566.1"/>
    <property type="molecule type" value="Genomic_DNA"/>
</dbReference>
<dbReference type="PATRIC" id="fig|838561.3.peg.1210"/>
<dbReference type="STRING" id="838561.P344_06310"/>
<name>W0GQQ7_9MOLU</name>
<proteinExistence type="predicted"/>
<evidence type="ECO:0000313" key="1">
    <source>
        <dbReference type="EMBL" id="AHI58566.1"/>
    </source>
</evidence>
<dbReference type="KEGG" id="smia:P344_06310"/>
<dbReference type="Proteomes" id="UP000019260">
    <property type="component" value="Chromosome"/>
</dbReference>
<sequence>MPNPNLTLPVTTYILSSTTKYNFDKINGYLKYHDRHFYHYFSNNTTMYNFQKQRVEITDNMLTNNRLLIDPFLAHEELVLQTVIPTSGIIIN</sequence>
<reference evidence="1 2" key="1">
    <citation type="submission" date="2013-09" db="EMBL/GenBank/DDBJ databases">
        <title>Complete genome sequence of Spiroplasma mirum suckling mouse cataract agent.</title>
        <authorList>
            <person name="Landry C.A."/>
            <person name="Bastian F.O."/>
            <person name="Thune R.L."/>
        </authorList>
    </citation>
    <scope>NUCLEOTIDE SEQUENCE [LARGE SCALE GENOMIC DNA]</scope>
    <source>
        <strain evidence="1 2">SMCA</strain>
    </source>
</reference>
<organism evidence="1 2">
    <name type="scientific">Spiroplasma mirum ATCC 29335</name>
    <dbReference type="NCBI Taxonomy" id="838561"/>
    <lineage>
        <taxon>Bacteria</taxon>
        <taxon>Bacillati</taxon>
        <taxon>Mycoplasmatota</taxon>
        <taxon>Mollicutes</taxon>
        <taxon>Entomoplasmatales</taxon>
        <taxon>Spiroplasmataceae</taxon>
        <taxon>Spiroplasma</taxon>
    </lineage>
</organism>
<protein>
    <submittedName>
        <fullName evidence="1">Uncharacterized protein</fullName>
    </submittedName>
</protein>
<gene>
    <name evidence="1" type="ORF">P344_06310</name>
</gene>